<feature type="transmembrane region" description="Helical" evidence="10">
    <location>
        <begin position="75"/>
        <end position="95"/>
    </location>
</feature>
<evidence type="ECO:0000313" key="12">
    <source>
        <dbReference type="EMBL" id="KAF3327206.1"/>
    </source>
</evidence>
<dbReference type="Pfam" id="PF01699">
    <property type="entry name" value="Na_Ca_ex"/>
    <property type="match status" value="2"/>
</dbReference>
<dbReference type="PANTHER" id="PTHR12266:SF33">
    <property type="entry name" value="CATION_CALCIUM EXCHANGER 5"/>
    <property type="match status" value="1"/>
</dbReference>
<feature type="transmembrane region" description="Helical" evidence="10">
    <location>
        <begin position="496"/>
        <end position="515"/>
    </location>
</feature>
<evidence type="ECO:0000256" key="1">
    <source>
        <dbReference type="ARBA" id="ARBA00004141"/>
    </source>
</evidence>
<sequence length="520" mass="57219">MAPCHSLLQKPLLLSFLLFLYPLFLLISPPDDLVRNAPSSPFPARFLLQSPRSCPSIPIDYRTIHSCLFGGNPRLSLPFLALLLLLYFRFLALAAGRHFSPAVSQLVDRLRLSPSMAGVTLLALGNGAPDAFSSAAALRSGLPRTGLAAILSAGAFVSAFVVGAVAIQAAPFSVEPASFIRDVFFYLIAASALFYVYLSAEIYLWQAVGFVVFYLFFVGFVFYMDYFSVEEKREREVELEMGSVQREEVLKDFQDGKCEFSNGGLLSKITRMFDLPAVMILKLTVPSGQKNFYASANIALCPILIAYSLSSVIPLNTRIVFFLPQTRFPLWCIILLISFFMGISHYLFERNSSEVEKECVVVTIISFVMSVFWISTVAGELLNCLAAIGTIMDLPPTILGLTVLAWGNSIGDLVADVALAKAGQPKVAIAGCFAGPMFNMLVGLGTGLVVQSARVYPNAYKLQFNTNIVFAFVFLLLSLMVSLLVIMWSRFRVPRVWGYSLVGMYIVFTVASLFISRYTA</sequence>
<comment type="caution">
    <text evidence="12">The sequence shown here is derived from an EMBL/GenBank/DDBJ whole genome shotgun (WGS) entry which is preliminary data.</text>
</comment>
<feature type="transmembrane region" description="Helical" evidence="10">
    <location>
        <begin position="360"/>
        <end position="379"/>
    </location>
</feature>
<dbReference type="InterPro" id="IPR051359">
    <property type="entry name" value="CaCA_antiporter"/>
</dbReference>
<evidence type="ECO:0000256" key="5">
    <source>
        <dbReference type="ARBA" id="ARBA00022989"/>
    </source>
</evidence>
<dbReference type="PANTHER" id="PTHR12266">
    <property type="entry name" value="NA+/CA2+ K+ INDEPENDENT EXCHANGER"/>
    <property type="match status" value="1"/>
</dbReference>
<keyword evidence="5 10" id="KW-1133">Transmembrane helix</keyword>
<proteinExistence type="inferred from homology"/>
<dbReference type="EMBL" id="SWLB01000017">
    <property type="protein sequence ID" value="KAF3327206.1"/>
    <property type="molecule type" value="Genomic_DNA"/>
</dbReference>
<dbReference type="InterPro" id="IPR044880">
    <property type="entry name" value="NCX_ion-bd_dom_sf"/>
</dbReference>
<evidence type="ECO:0000313" key="13">
    <source>
        <dbReference type="Proteomes" id="UP000623129"/>
    </source>
</evidence>
<dbReference type="AlphaFoldDB" id="A0A833V761"/>
<feature type="transmembrane region" description="Helical" evidence="10">
    <location>
        <begin position="147"/>
        <end position="167"/>
    </location>
</feature>
<dbReference type="GO" id="GO:0006814">
    <property type="term" value="P:sodium ion transport"/>
    <property type="evidence" value="ECO:0007669"/>
    <property type="project" value="UniProtKB-KW"/>
</dbReference>
<keyword evidence="7 10" id="KW-0472">Membrane</keyword>
<reference evidence="12" key="1">
    <citation type="submission" date="2020-01" db="EMBL/GenBank/DDBJ databases">
        <title>Genome sequence of Kobresia littledalei, the first chromosome-level genome in the family Cyperaceae.</title>
        <authorList>
            <person name="Qu G."/>
        </authorList>
    </citation>
    <scope>NUCLEOTIDE SEQUENCE</scope>
    <source>
        <strain evidence="12">C.B.Clarke</strain>
        <tissue evidence="12">Leaf</tissue>
    </source>
</reference>
<keyword evidence="2" id="KW-0813">Transport</keyword>
<keyword evidence="8" id="KW-0739">Sodium transport</keyword>
<evidence type="ECO:0000256" key="6">
    <source>
        <dbReference type="ARBA" id="ARBA00023053"/>
    </source>
</evidence>
<keyword evidence="4 10" id="KW-0812">Transmembrane</keyword>
<feature type="transmembrane region" description="Helical" evidence="10">
    <location>
        <begin position="203"/>
        <end position="223"/>
    </location>
</feature>
<feature type="transmembrane region" description="Helical" evidence="10">
    <location>
        <begin position="12"/>
        <end position="29"/>
    </location>
</feature>
<evidence type="ECO:0000256" key="7">
    <source>
        <dbReference type="ARBA" id="ARBA00023136"/>
    </source>
</evidence>
<evidence type="ECO:0000256" key="8">
    <source>
        <dbReference type="ARBA" id="ARBA00023201"/>
    </source>
</evidence>
<keyword evidence="3" id="KW-0050">Antiport</keyword>
<evidence type="ECO:0000256" key="10">
    <source>
        <dbReference type="SAM" id="Phobius"/>
    </source>
</evidence>
<dbReference type="Gene3D" id="1.20.1420.30">
    <property type="entry name" value="NCX, central ion-binding region"/>
    <property type="match status" value="2"/>
</dbReference>
<dbReference type="Proteomes" id="UP000623129">
    <property type="component" value="Unassembled WGS sequence"/>
</dbReference>
<feature type="domain" description="Sodium/calcium exchanger membrane region" evidence="11">
    <location>
        <begin position="364"/>
        <end position="513"/>
    </location>
</feature>
<feature type="transmembrane region" description="Helical" evidence="10">
    <location>
        <begin position="385"/>
        <end position="406"/>
    </location>
</feature>
<comment type="similarity">
    <text evidence="9">Belongs to the Ca(2+):cation antiporter (CaCA) (TC 2.A.19) family. Cation/calcium exchanger (CCX) subfamily.</text>
</comment>
<feature type="transmembrane region" description="Helical" evidence="10">
    <location>
        <begin position="328"/>
        <end position="348"/>
    </location>
</feature>
<dbReference type="GO" id="GO:0015297">
    <property type="term" value="F:antiporter activity"/>
    <property type="evidence" value="ECO:0007669"/>
    <property type="project" value="UniProtKB-KW"/>
</dbReference>
<feature type="transmembrane region" description="Helical" evidence="10">
    <location>
        <begin position="427"/>
        <end position="448"/>
    </location>
</feature>
<dbReference type="InterPro" id="IPR004837">
    <property type="entry name" value="NaCa_Exmemb"/>
</dbReference>
<keyword evidence="13" id="KW-1185">Reference proteome</keyword>
<dbReference type="GO" id="GO:0016020">
    <property type="term" value="C:membrane"/>
    <property type="evidence" value="ECO:0007669"/>
    <property type="project" value="UniProtKB-SubCell"/>
</dbReference>
<comment type="subcellular location">
    <subcellularLocation>
        <location evidence="1">Membrane</location>
        <topology evidence="1">Multi-pass membrane protein</topology>
    </subcellularLocation>
</comment>
<evidence type="ECO:0000256" key="3">
    <source>
        <dbReference type="ARBA" id="ARBA00022449"/>
    </source>
</evidence>
<keyword evidence="8" id="KW-0406">Ion transport</keyword>
<protein>
    <submittedName>
        <fullName evidence="12">Cation/calcium exchanger 5</fullName>
    </submittedName>
</protein>
<dbReference type="GO" id="GO:0008324">
    <property type="term" value="F:monoatomic cation transmembrane transporter activity"/>
    <property type="evidence" value="ECO:0007669"/>
    <property type="project" value="TreeGrafter"/>
</dbReference>
<name>A0A833V761_9POAL</name>
<feature type="domain" description="Sodium/calcium exchanger membrane region" evidence="11">
    <location>
        <begin position="81"/>
        <end position="222"/>
    </location>
</feature>
<feature type="transmembrane region" description="Helical" evidence="10">
    <location>
        <begin position="179"/>
        <end position="197"/>
    </location>
</feature>
<evidence type="ECO:0000256" key="9">
    <source>
        <dbReference type="ARBA" id="ARBA00038187"/>
    </source>
</evidence>
<gene>
    <name evidence="12" type="ORF">FCM35_KLT07324</name>
</gene>
<feature type="transmembrane region" description="Helical" evidence="10">
    <location>
        <begin position="292"/>
        <end position="316"/>
    </location>
</feature>
<feature type="transmembrane region" description="Helical" evidence="10">
    <location>
        <begin position="468"/>
        <end position="489"/>
    </location>
</feature>
<evidence type="ECO:0000259" key="11">
    <source>
        <dbReference type="Pfam" id="PF01699"/>
    </source>
</evidence>
<keyword evidence="6" id="KW-0915">Sodium</keyword>
<organism evidence="12 13">
    <name type="scientific">Carex littledalei</name>
    <dbReference type="NCBI Taxonomy" id="544730"/>
    <lineage>
        <taxon>Eukaryota</taxon>
        <taxon>Viridiplantae</taxon>
        <taxon>Streptophyta</taxon>
        <taxon>Embryophyta</taxon>
        <taxon>Tracheophyta</taxon>
        <taxon>Spermatophyta</taxon>
        <taxon>Magnoliopsida</taxon>
        <taxon>Liliopsida</taxon>
        <taxon>Poales</taxon>
        <taxon>Cyperaceae</taxon>
        <taxon>Cyperoideae</taxon>
        <taxon>Cariceae</taxon>
        <taxon>Carex</taxon>
        <taxon>Carex subgen. Euthyceras</taxon>
    </lineage>
</organism>
<accession>A0A833V761</accession>
<dbReference type="OrthoDB" id="407410at2759"/>
<evidence type="ECO:0000256" key="4">
    <source>
        <dbReference type="ARBA" id="ARBA00022692"/>
    </source>
</evidence>
<evidence type="ECO:0000256" key="2">
    <source>
        <dbReference type="ARBA" id="ARBA00022448"/>
    </source>
</evidence>